<sequence length="188" mass="20473">MGTSDRGSITSRRVQGRVFHPVRSDPVPIVFRPLSENDLARVAALNTDAVPAVNDLTIAELRTLVGRCGLAVAALEDDELLGFLLALEPGADYASENYRWFSERSTDFLYVDRIVVDPSAHGRGIGRGLYEQAFVAAEGERARVCCEVNTLPPNPESMAFHARLGFTEVGRQSTKGGTVEVALLERTL</sequence>
<accession>A0A1X9LK71</accession>
<protein>
    <recommendedName>
        <fullName evidence="3">N-acetyltransferase domain-containing protein</fullName>
    </recommendedName>
</protein>
<dbReference type="InterPro" id="IPR000182">
    <property type="entry name" value="GNAT_dom"/>
</dbReference>
<evidence type="ECO:0000256" key="2">
    <source>
        <dbReference type="ARBA" id="ARBA00023315"/>
    </source>
</evidence>
<dbReference type="InterPro" id="IPR016890">
    <property type="entry name" value="UCP028520"/>
</dbReference>
<name>A0A1X9LK71_9MICO</name>
<dbReference type="InterPro" id="IPR016181">
    <property type="entry name" value="Acyl_CoA_acyltransferase"/>
</dbReference>
<feature type="domain" description="N-acetyltransferase" evidence="3">
    <location>
        <begin position="29"/>
        <end position="188"/>
    </location>
</feature>
<dbReference type="Proteomes" id="UP000192775">
    <property type="component" value="Chromosome"/>
</dbReference>
<dbReference type="Pfam" id="PF00583">
    <property type="entry name" value="Acetyltransf_1"/>
    <property type="match status" value="1"/>
</dbReference>
<dbReference type="EMBL" id="CP020715">
    <property type="protein sequence ID" value="ARJ04872.1"/>
    <property type="molecule type" value="Genomic_DNA"/>
</dbReference>
<dbReference type="STRING" id="1619308.B5808_06295"/>
<dbReference type="SUPFAM" id="SSF55729">
    <property type="entry name" value="Acyl-CoA N-acyltransferases (Nat)"/>
    <property type="match status" value="1"/>
</dbReference>
<reference evidence="4 5" key="1">
    <citation type="submission" date="2017-04" db="EMBL/GenBank/DDBJ databases">
        <authorList>
            <person name="Afonso C.L."/>
            <person name="Miller P.J."/>
            <person name="Scott M.A."/>
            <person name="Spackman E."/>
            <person name="Goraichik I."/>
            <person name="Dimitrov K.M."/>
            <person name="Suarez D.L."/>
            <person name="Swayne D.E."/>
        </authorList>
    </citation>
    <scope>NUCLEOTIDE SEQUENCE [LARGE SCALE GENOMIC DNA]</scope>
    <source>
        <strain evidence="5">XA(T)</strain>
    </source>
</reference>
<dbReference type="KEGG" id="cphy:B5808_06295"/>
<evidence type="ECO:0000313" key="4">
    <source>
        <dbReference type="EMBL" id="ARJ04872.1"/>
    </source>
</evidence>
<dbReference type="PANTHER" id="PTHR43877">
    <property type="entry name" value="AMINOALKYLPHOSPHONATE N-ACETYLTRANSFERASE-RELATED-RELATED"/>
    <property type="match status" value="1"/>
</dbReference>
<dbReference type="GO" id="GO:0016747">
    <property type="term" value="F:acyltransferase activity, transferring groups other than amino-acyl groups"/>
    <property type="evidence" value="ECO:0007669"/>
    <property type="project" value="InterPro"/>
</dbReference>
<proteinExistence type="predicted"/>
<evidence type="ECO:0000256" key="1">
    <source>
        <dbReference type="ARBA" id="ARBA00022679"/>
    </source>
</evidence>
<dbReference type="PANTHER" id="PTHR43877:SF2">
    <property type="entry name" value="AMINOALKYLPHOSPHONATE N-ACETYLTRANSFERASE-RELATED"/>
    <property type="match status" value="1"/>
</dbReference>
<evidence type="ECO:0000313" key="5">
    <source>
        <dbReference type="Proteomes" id="UP000192775"/>
    </source>
</evidence>
<dbReference type="AlphaFoldDB" id="A0A1X9LK71"/>
<keyword evidence="2" id="KW-0012">Acyltransferase</keyword>
<gene>
    <name evidence="4" type="ORF">B5808_06295</name>
</gene>
<organism evidence="4 5">
    <name type="scientific">Cnuibacter physcomitrellae</name>
    <dbReference type="NCBI Taxonomy" id="1619308"/>
    <lineage>
        <taxon>Bacteria</taxon>
        <taxon>Bacillati</taxon>
        <taxon>Actinomycetota</taxon>
        <taxon>Actinomycetes</taxon>
        <taxon>Micrococcales</taxon>
        <taxon>Microbacteriaceae</taxon>
        <taxon>Cnuibacter</taxon>
    </lineage>
</organism>
<dbReference type="CDD" id="cd04301">
    <property type="entry name" value="NAT_SF"/>
    <property type="match status" value="1"/>
</dbReference>
<keyword evidence="5" id="KW-1185">Reference proteome</keyword>
<dbReference type="PIRSF" id="PIRSF028520">
    <property type="entry name" value="UCP028520"/>
    <property type="match status" value="1"/>
</dbReference>
<dbReference type="InterPro" id="IPR050832">
    <property type="entry name" value="Bact_Acetyltransf"/>
</dbReference>
<dbReference type="PROSITE" id="PS51186">
    <property type="entry name" value="GNAT"/>
    <property type="match status" value="1"/>
</dbReference>
<keyword evidence="1" id="KW-0808">Transferase</keyword>
<evidence type="ECO:0000259" key="3">
    <source>
        <dbReference type="PROSITE" id="PS51186"/>
    </source>
</evidence>
<dbReference type="Gene3D" id="3.40.630.30">
    <property type="match status" value="1"/>
</dbReference>